<organism evidence="4 5">
    <name type="scientific">Allostreptomyces psammosilenae</name>
    <dbReference type="NCBI Taxonomy" id="1892865"/>
    <lineage>
        <taxon>Bacteria</taxon>
        <taxon>Bacillati</taxon>
        <taxon>Actinomycetota</taxon>
        <taxon>Actinomycetes</taxon>
        <taxon>Kitasatosporales</taxon>
        <taxon>Streptomycetaceae</taxon>
        <taxon>Allostreptomyces</taxon>
    </lineage>
</organism>
<dbReference type="GO" id="GO:0004674">
    <property type="term" value="F:protein serine/threonine kinase activity"/>
    <property type="evidence" value="ECO:0007669"/>
    <property type="project" value="UniProtKB-KW"/>
</dbReference>
<dbReference type="RefSeq" id="WP_179813103.1">
    <property type="nucleotide sequence ID" value="NZ_JACBZD010000001.1"/>
</dbReference>
<sequence>MTDVNLAAHGSGAHVGFRHEAFLYSGLAEFTAGTAAFVRDALRADEAVLVAVTAEKVARLRAELGADADRVVFVDMEEVGRNPGRIIPVWHEWVRERTAEGRAFRGVGEPIWAGRTPAEIVECQHHEWLLNTAFEDGPAWWLMCPYDTGALPGDVVEQARHRHRHLLRSGAHEVSDSYGRAGAAATLDGDVLPEPRTRPRELAFGPGDLAAVRAVVSARTAELALPPVRAQGFVLAVNEAAANSLEHGGGKGLLRMWSEDGALVCEVRDGGHIDRPLVGREPPVPASADGGRGVWLMNQVCDLVQIRSAAGTGTVVRLHVRHG</sequence>
<keyword evidence="1" id="KW-0808">Transferase</keyword>
<evidence type="ECO:0000259" key="3">
    <source>
        <dbReference type="Pfam" id="PF14417"/>
    </source>
</evidence>
<dbReference type="SUPFAM" id="SSF55874">
    <property type="entry name" value="ATPase domain of HSP90 chaperone/DNA topoisomerase II/histidine kinase"/>
    <property type="match status" value="1"/>
</dbReference>
<proteinExistence type="predicted"/>
<name>A0A852ZTR3_9ACTN</name>
<dbReference type="Pfam" id="PF13581">
    <property type="entry name" value="HATPase_c_2"/>
    <property type="match status" value="1"/>
</dbReference>
<keyword evidence="1" id="KW-0723">Serine/threonine-protein kinase</keyword>
<dbReference type="Pfam" id="PF14417">
    <property type="entry name" value="MEDS"/>
    <property type="match status" value="1"/>
</dbReference>
<dbReference type="InterPro" id="IPR050267">
    <property type="entry name" value="Anti-sigma-factor_SerPK"/>
</dbReference>
<evidence type="ECO:0000313" key="4">
    <source>
        <dbReference type="EMBL" id="NYI04164.1"/>
    </source>
</evidence>
<dbReference type="NCBIfam" id="NF041045">
    <property type="entry name" value="RsbA_anti_sig"/>
    <property type="match status" value="1"/>
</dbReference>
<dbReference type="InterPro" id="IPR036890">
    <property type="entry name" value="HATPase_C_sf"/>
</dbReference>
<feature type="domain" description="Histidine kinase/HSP90-like ATPase" evidence="2">
    <location>
        <begin position="206"/>
        <end position="318"/>
    </location>
</feature>
<dbReference type="PANTHER" id="PTHR35526">
    <property type="entry name" value="ANTI-SIGMA-F FACTOR RSBW-RELATED"/>
    <property type="match status" value="1"/>
</dbReference>
<evidence type="ECO:0000256" key="1">
    <source>
        <dbReference type="ARBA" id="ARBA00022527"/>
    </source>
</evidence>
<dbReference type="InterPro" id="IPR047718">
    <property type="entry name" value="RsbA-like_anti_sig"/>
</dbReference>
<dbReference type="AlphaFoldDB" id="A0A852ZTR3"/>
<dbReference type="InterPro" id="IPR025847">
    <property type="entry name" value="MEDS_domain"/>
</dbReference>
<keyword evidence="5" id="KW-1185">Reference proteome</keyword>
<gene>
    <name evidence="4" type="ORF">FHU37_001107</name>
</gene>
<protein>
    <submittedName>
        <fullName evidence="4">Anti-sigma regulatory factor (Ser/Thr protein kinase)</fullName>
    </submittedName>
</protein>
<dbReference type="PANTHER" id="PTHR35526:SF3">
    <property type="entry name" value="ANTI-SIGMA-F FACTOR RSBW"/>
    <property type="match status" value="1"/>
</dbReference>
<reference evidence="4 5" key="1">
    <citation type="submission" date="2020-07" db="EMBL/GenBank/DDBJ databases">
        <title>Sequencing the genomes of 1000 actinobacteria strains.</title>
        <authorList>
            <person name="Klenk H.-P."/>
        </authorList>
    </citation>
    <scope>NUCLEOTIDE SEQUENCE [LARGE SCALE GENOMIC DNA]</scope>
    <source>
        <strain evidence="4 5">DSM 42178</strain>
    </source>
</reference>
<feature type="domain" description="MEDS" evidence="3">
    <location>
        <begin position="18"/>
        <end position="163"/>
    </location>
</feature>
<evidence type="ECO:0000259" key="2">
    <source>
        <dbReference type="Pfam" id="PF13581"/>
    </source>
</evidence>
<comment type="caution">
    <text evidence="4">The sequence shown here is derived from an EMBL/GenBank/DDBJ whole genome shotgun (WGS) entry which is preliminary data.</text>
</comment>
<evidence type="ECO:0000313" key="5">
    <source>
        <dbReference type="Proteomes" id="UP000567795"/>
    </source>
</evidence>
<dbReference type="Gene3D" id="3.30.565.10">
    <property type="entry name" value="Histidine kinase-like ATPase, C-terminal domain"/>
    <property type="match status" value="1"/>
</dbReference>
<dbReference type="EMBL" id="JACBZD010000001">
    <property type="protein sequence ID" value="NYI04164.1"/>
    <property type="molecule type" value="Genomic_DNA"/>
</dbReference>
<dbReference type="CDD" id="cd16936">
    <property type="entry name" value="HATPase_RsbW-like"/>
    <property type="match status" value="1"/>
</dbReference>
<dbReference type="Proteomes" id="UP000567795">
    <property type="component" value="Unassembled WGS sequence"/>
</dbReference>
<accession>A0A852ZTR3</accession>
<keyword evidence="1" id="KW-0418">Kinase</keyword>
<dbReference type="InterPro" id="IPR003594">
    <property type="entry name" value="HATPase_dom"/>
</dbReference>